<comment type="subcellular location">
    <subcellularLocation>
        <location evidence="1">Endoplasmic reticulum membrane</location>
        <topology evidence="1">Multi-pass membrane protein</topology>
    </subcellularLocation>
</comment>
<dbReference type="GO" id="GO:0005794">
    <property type="term" value="C:Golgi apparatus"/>
    <property type="evidence" value="ECO:0007669"/>
    <property type="project" value="TreeGrafter"/>
</dbReference>
<dbReference type="Proteomes" id="UP000650582">
    <property type="component" value="Unassembled WGS sequence"/>
</dbReference>
<dbReference type="Pfam" id="PF10270">
    <property type="entry name" value="MMgT"/>
    <property type="match status" value="1"/>
</dbReference>
<evidence type="ECO:0000256" key="4">
    <source>
        <dbReference type="ARBA" id="ARBA00022692"/>
    </source>
</evidence>
<keyword evidence="4 8" id="KW-0812">Transmembrane</keyword>
<dbReference type="InterPro" id="IPR018937">
    <property type="entry name" value="MMgT"/>
</dbReference>
<keyword evidence="5" id="KW-0256">Endoplasmic reticulum</keyword>
<feature type="signal peptide" evidence="9">
    <location>
        <begin position="1"/>
        <end position="24"/>
    </location>
</feature>
<evidence type="ECO:0000256" key="7">
    <source>
        <dbReference type="ARBA" id="ARBA00023136"/>
    </source>
</evidence>
<evidence type="ECO:0000256" key="1">
    <source>
        <dbReference type="ARBA" id="ARBA00004477"/>
    </source>
</evidence>
<evidence type="ECO:0000256" key="9">
    <source>
        <dbReference type="SAM" id="SignalP"/>
    </source>
</evidence>
<protein>
    <submittedName>
        <fullName evidence="10">Membrane magnesium transporter</fullName>
    </submittedName>
</protein>
<evidence type="ECO:0000256" key="6">
    <source>
        <dbReference type="ARBA" id="ARBA00022989"/>
    </source>
</evidence>
<keyword evidence="9" id="KW-0732">Signal</keyword>
<dbReference type="PANTHER" id="PTHR21181:SF7">
    <property type="entry name" value="ER MEMBRANE PROTEIN COMPLEX SUBUNIT 5"/>
    <property type="match status" value="1"/>
</dbReference>
<evidence type="ECO:0000256" key="3">
    <source>
        <dbReference type="ARBA" id="ARBA00011276"/>
    </source>
</evidence>
<keyword evidence="7 8" id="KW-0472">Membrane</keyword>
<comment type="similarity">
    <text evidence="2">Belongs to the membrane magnesium transporter (TC 1.A.67) family.</text>
</comment>
<accession>A0A8H7H7M9</accession>
<dbReference type="EMBL" id="JACYCC010000040">
    <property type="protein sequence ID" value="KAF8677419.1"/>
    <property type="molecule type" value="Genomic_DNA"/>
</dbReference>
<evidence type="ECO:0000256" key="5">
    <source>
        <dbReference type="ARBA" id="ARBA00022824"/>
    </source>
</evidence>
<evidence type="ECO:0000313" key="11">
    <source>
        <dbReference type="Proteomes" id="UP000650582"/>
    </source>
</evidence>
<gene>
    <name evidence="10" type="ORF">RHS04_06146</name>
</gene>
<organism evidence="10 11">
    <name type="scientific">Rhizoctonia solani</name>
    <dbReference type="NCBI Taxonomy" id="456999"/>
    <lineage>
        <taxon>Eukaryota</taxon>
        <taxon>Fungi</taxon>
        <taxon>Dikarya</taxon>
        <taxon>Basidiomycota</taxon>
        <taxon>Agaricomycotina</taxon>
        <taxon>Agaricomycetes</taxon>
        <taxon>Cantharellales</taxon>
        <taxon>Ceratobasidiaceae</taxon>
        <taxon>Rhizoctonia</taxon>
    </lineage>
</organism>
<evidence type="ECO:0000313" key="10">
    <source>
        <dbReference type="EMBL" id="KAF8677419.1"/>
    </source>
</evidence>
<dbReference type="GO" id="GO:0072546">
    <property type="term" value="C:EMC complex"/>
    <property type="evidence" value="ECO:0007669"/>
    <property type="project" value="TreeGrafter"/>
</dbReference>
<comment type="subunit">
    <text evidence="3">Component of the ER membrane protein complex (EMC).</text>
</comment>
<reference evidence="10" key="1">
    <citation type="submission" date="2020-09" db="EMBL/GenBank/DDBJ databases">
        <title>Comparative genome analyses of four rice-infecting Rhizoctonia solani isolates reveal extensive enrichment of homogalacturonan modification genes.</title>
        <authorList>
            <person name="Lee D.-Y."/>
            <person name="Jeon J."/>
            <person name="Kim K.-T."/>
            <person name="Cheong K."/>
            <person name="Song H."/>
            <person name="Choi G."/>
            <person name="Ko J."/>
            <person name="Opiyo S.O."/>
            <person name="Zuo S."/>
            <person name="Madhav S."/>
            <person name="Lee Y.-H."/>
            <person name="Wang G.-L."/>
        </authorList>
    </citation>
    <scope>NUCLEOTIDE SEQUENCE</scope>
    <source>
        <strain evidence="10">AG1-IA YN-7</strain>
    </source>
</reference>
<sequence>MHHSTMSSAGKGILLLAILGLLHAAYSAYEHLSLLKALDRPSRVPIDVCFPGLIGVDSDCVQIAIESILAFAVFLFGVSLSSSELKEISWASEMRHRKIDDVHSRLGFASFNHRGKQLYGGKAPAE</sequence>
<feature type="chain" id="PRO_5034979679" evidence="9">
    <location>
        <begin position="25"/>
        <end position="126"/>
    </location>
</feature>
<feature type="transmembrane region" description="Helical" evidence="8">
    <location>
        <begin position="61"/>
        <end position="80"/>
    </location>
</feature>
<evidence type="ECO:0000256" key="8">
    <source>
        <dbReference type="SAM" id="Phobius"/>
    </source>
</evidence>
<proteinExistence type="inferred from homology"/>
<evidence type="ECO:0000256" key="2">
    <source>
        <dbReference type="ARBA" id="ARBA00006109"/>
    </source>
</evidence>
<dbReference type="AlphaFoldDB" id="A0A8H7H7M9"/>
<dbReference type="PANTHER" id="PTHR21181">
    <property type="match status" value="1"/>
</dbReference>
<keyword evidence="6 8" id="KW-1133">Transmembrane helix</keyword>
<dbReference type="GO" id="GO:0005769">
    <property type="term" value="C:early endosome"/>
    <property type="evidence" value="ECO:0007669"/>
    <property type="project" value="TreeGrafter"/>
</dbReference>
<comment type="caution">
    <text evidence="10">The sequence shown here is derived from an EMBL/GenBank/DDBJ whole genome shotgun (WGS) entry which is preliminary data.</text>
</comment>
<name>A0A8H7H7M9_9AGAM</name>
<dbReference type="GO" id="GO:0005886">
    <property type="term" value="C:plasma membrane"/>
    <property type="evidence" value="ECO:0007669"/>
    <property type="project" value="TreeGrafter"/>
</dbReference>
<dbReference type="GO" id="GO:0022890">
    <property type="term" value="F:inorganic cation transmembrane transporter activity"/>
    <property type="evidence" value="ECO:0007669"/>
    <property type="project" value="TreeGrafter"/>
</dbReference>